<protein>
    <submittedName>
        <fullName evidence="3">Uncharacterized protein</fullName>
    </submittedName>
</protein>
<reference evidence="3" key="1">
    <citation type="submission" date="2019-11" db="EMBL/GenBank/DDBJ databases">
        <title>Bipolaris sorokiniana Genome sequencing.</title>
        <authorList>
            <person name="Wang H."/>
        </authorList>
    </citation>
    <scope>NUCLEOTIDE SEQUENCE</scope>
</reference>
<evidence type="ECO:0000313" key="3">
    <source>
        <dbReference type="EMBL" id="KAF5846915.1"/>
    </source>
</evidence>
<dbReference type="OMA" id="IYGFWRF"/>
<evidence type="ECO:0000313" key="4">
    <source>
        <dbReference type="Proteomes" id="UP000624244"/>
    </source>
</evidence>
<dbReference type="AlphaFoldDB" id="A0A8H6DUG7"/>
<gene>
    <name evidence="3" type="ORF">GGP41_003200</name>
</gene>
<proteinExistence type="predicted"/>
<feature type="compositionally biased region" description="Basic and acidic residues" evidence="1">
    <location>
        <begin position="21"/>
        <end position="47"/>
    </location>
</feature>
<comment type="caution">
    <text evidence="3">The sequence shown here is derived from an EMBL/GenBank/DDBJ whole genome shotgun (WGS) entry which is preliminary data.</text>
</comment>
<keyword evidence="2" id="KW-1133">Transmembrane helix</keyword>
<feature type="transmembrane region" description="Helical" evidence="2">
    <location>
        <begin position="91"/>
        <end position="109"/>
    </location>
</feature>
<organism evidence="3 4">
    <name type="scientific">Cochliobolus sativus</name>
    <name type="common">Common root rot and spot blotch fungus</name>
    <name type="synonym">Bipolaris sorokiniana</name>
    <dbReference type="NCBI Taxonomy" id="45130"/>
    <lineage>
        <taxon>Eukaryota</taxon>
        <taxon>Fungi</taxon>
        <taxon>Dikarya</taxon>
        <taxon>Ascomycota</taxon>
        <taxon>Pezizomycotina</taxon>
        <taxon>Dothideomycetes</taxon>
        <taxon>Pleosporomycetidae</taxon>
        <taxon>Pleosporales</taxon>
        <taxon>Pleosporineae</taxon>
        <taxon>Pleosporaceae</taxon>
        <taxon>Bipolaris</taxon>
    </lineage>
</organism>
<dbReference type="Proteomes" id="UP000624244">
    <property type="component" value="Unassembled WGS sequence"/>
</dbReference>
<evidence type="ECO:0000256" key="1">
    <source>
        <dbReference type="SAM" id="MobiDB-lite"/>
    </source>
</evidence>
<accession>A0A8H6DUG7</accession>
<sequence>MHDAVSASYDPPSTPPGVDASNHHDDDDPHEPPLHLLLDESPHHDEPPPSYDDAIATSGAPPDYGTFSHFLDESSITSSDIGPTDRALPEWLGQLLVVFVFLCLIYGFWRFVHSDDMPDGGWPRFGPPST</sequence>
<name>A0A8H6DUG7_COCSA</name>
<dbReference type="EMBL" id="WNKQ01000014">
    <property type="protein sequence ID" value="KAF5846915.1"/>
    <property type="molecule type" value="Genomic_DNA"/>
</dbReference>
<evidence type="ECO:0000256" key="2">
    <source>
        <dbReference type="SAM" id="Phobius"/>
    </source>
</evidence>
<keyword evidence="2" id="KW-0472">Membrane</keyword>
<feature type="region of interest" description="Disordered" evidence="1">
    <location>
        <begin position="1"/>
        <end position="64"/>
    </location>
</feature>
<keyword evidence="2" id="KW-0812">Transmembrane</keyword>